<keyword evidence="1" id="KW-0460">Magnesium</keyword>
<dbReference type="Proteomes" id="UP001146793">
    <property type="component" value="Unassembled WGS sequence"/>
</dbReference>
<dbReference type="PANTHER" id="PTHR12320:SF1">
    <property type="entry name" value="PROTEIN PHOSPHATASE PTC7 HOMOLOG"/>
    <property type="match status" value="1"/>
</dbReference>
<dbReference type="PROSITE" id="PS51746">
    <property type="entry name" value="PPM_2"/>
    <property type="match status" value="1"/>
</dbReference>
<dbReference type="AlphaFoldDB" id="A0AAV7YTL4"/>
<proteinExistence type="inferred from homology"/>
<evidence type="ECO:0000313" key="3">
    <source>
        <dbReference type="EMBL" id="KAJ3432169.1"/>
    </source>
</evidence>
<sequence>MLVLSKLRNIQRKPTAHLLNFSKKLILKSFGFTKTLKDRNEDNYFLTKNVFGIFDGVGGWARSGGRSDLYSADLSKHCKAGVETKALLDPLKVLEYGFSKADQSVRGTTTAVIASVDEKVLSVINLGDSGCLLVRNNDAVFMSSEQQHSFNYPFQIGTRSKSRPKDGDRYSFPILPGDKFLLYTDGISDNIFKKELVEHCSDNSKSIKQIATGLVNKALERGLDRNFVSPFQVKARMDGHNFKGGKLDDCTVVLVSVHEEK</sequence>
<name>A0AAV7YTL4_9EUKA</name>
<keyword evidence="1" id="KW-0378">Hydrolase</keyword>
<reference evidence="3" key="2">
    <citation type="submission" date="2022-08" db="EMBL/GenBank/DDBJ databases">
        <title>Novel sulphate-reducing endosymbionts in the free-living metamonad Anaeramoeba.</title>
        <authorList>
            <person name="Jerlstrom-Hultqvist J."/>
            <person name="Cepicka I."/>
            <person name="Gallot-Lavallee L."/>
            <person name="Salas-Leiva D."/>
            <person name="Curtis B.A."/>
            <person name="Zahonova K."/>
            <person name="Pipaliya S."/>
            <person name="Dacks J."/>
            <person name="Roger A.J."/>
        </authorList>
    </citation>
    <scope>NUCLEOTIDE SEQUENCE</scope>
    <source>
        <strain evidence="3">Busselton2</strain>
    </source>
</reference>
<dbReference type="Gene3D" id="3.60.40.10">
    <property type="entry name" value="PPM-type phosphatase domain"/>
    <property type="match status" value="1"/>
</dbReference>
<evidence type="ECO:0000259" key="2">
    <source>
        <dbReference type="PROSITE" id="PS51746"/>
    </source>
</evidence>
<dbReference type="PANTHER" id="PTHR12320">
    <property type="entry name" value="PROTEIN PHOSPHATASE 2C"/>
    <property type="match status" value="1"/>
</dbReference>
<evidence type="ECO:0000313" key="4">
    <source>
        <dbReference type="EMBL" id="KAJ6241982.1"/>
    </source>
</evidence>
<dbReference type="Proteomes" id="UP001150062">
    <property type="component" value="Unassembled WGS sequence"/>
</dbReference>
<comment type="cofactor">
    <cofactor evidence="1">
        <name>Mn(2+)</name>
        <dbReference type="ChEBI" id="CHEBI:29035"/>
    </cofactor>
</comment>
<dbReference type="InterPro" id="IPR036457">
    <property type="entry name" value="PPM-type-like_dom_sf"/>
</dbReference>
<dbReference type="EMBL" id="JANTQA010000047">
    <property type="protein sequence ID" value="KAJ3432169.1"/>
    <property type="molecule type" value="Genomic_DNA"/>
</dbReference>
<dbReference type="EC" id="3.1.3.16" evidence="1"/>
<organism evidence="3 5">
    <name type="scientific">Anaeramoeba flamelloides</name>
    <dbReference type="NCBI Taxonomy" id="1746091"/>
    <lineage>
        <taxon>Eukaryota</taxon>
        <taxon>Metamonada</taxon>
        <taxon>Anaeramoebidae</taxon>
        <taxon>Anaeramoeba</taxon>
    </lineage>
</organism>
<evidence type="ECO:0000313" key="5">
    <source>
        <dbReference type="Proteomes" id="UP001146793"/>
    </source>
</evidence>
<comment type="cofactor">
    <cofactor evidence="1">
        <name>Mg(2+)</name>
        <dbReference type="ChEBI" id="CHEBI:18420"/>
    </cofactor>
</comment>
<dbReference type="EMBL" id="JAOAOG010000185">
    <property type="protein sequence ID" value="KAJ6241982.1"/>
    <property type="molecule type" value="Genomic_DNA"/>
</dbReference>
<comment type="similarity">
    <text evidence="1">Belongs to the PP2C family.</text>
</comment>
<keyword evidence="1" id="KW-0479">Metal-binding</keyword>
<evidence type="ECO:0000313" key="6">
    <source>
        <dbReference type="Proteomes" id="UP001150062"/>
    </source>
</evidence>
<dbReference type="Pfam" id="PF00481">
    <property type="entry name" value="PP2C"/>
    <property type="match status" value="1"/>
</dbReference>
<dbReference type="CDD" id="cd00143">
    <property type="entry name" value="PP2Cc"/>
    <property type="match status" value="1"/>
</dbReference>
<dbReference type="SMART" id="SM00332">
    <property type="entry name" value="PP2Cc"/>
    <property type="match status" value="1"/>
</dbReference>
<protein>
    <recommendedName>
        <fullName evidence="1">Protein phosphatase</fullName>
        <ecNumber evidence="1">3.1.3.16</ecNumber>
    </recommendedName>
</protein>
<gene>
    <name evidence="3" type="ORF">M0812_21100</name>
    <name evidence="4" type="ORF">M0813_23125</name>
</gene>
<keyword evidence="1" id="KW-0904">Protein phosphatase</keyword>
<comment type="catalytic activity">
    <reaction evidence="1">
        <text>O-phospho-L-threonyl-[protein] + H2O = L-threonyl-[protein] + phosphate</text>
        <dbReference type="Rhea" id="RHEA:47004"/>
        <dbReference type="Rhea" id="RHEA-COMP:11060"/>
        <dbReference type="Rhea" id="RHEA-COMP:11605"/>
        <dbReference type="ChEBI" id="CHEBI:15377"/>
        <dbReference type="ChEBI" id="CHEBI:30013"/>
        <dbReference type="ChEBI" id="CHEBI:43474"/>
        <dbReference type="ChEBI" id="CHEBI:61977"/>
        <dbReference type="EC" id="3.1.3.16"/>
    </reaction>
</comment>
<dbReference type="SUPFAM" id="SSF81606">
    <property type="entry name" value="PP2C-like"/>
    <property type="match status" value="1"/>
</dbReference>
<dbReference type="InterPro" id="IPR039123">
    <property type="entry name" value="PPTC7"/>
</dbReference>
<dbReference type="SMART" id="SM00331">
    <property type="entry name" value="PP2C_SIG"/>
    <property type="match status" value="1"/>
</dbReference>
<comment type="catalytic activity">
    <reaction evidence="1">
        <text>O-phospho-L-seryl-[protein] + H2O = L-seryl-[protein] + phosphate</text>
        <dbReference type="Rhea" id="RHEA:20629"/>
        <dbReference type="Rhea" id="RHEA-COMP:9863"/>
        <dbReference type="Rhea" id="RHEA-COMP:11604"/>
        <dbReference type="ChEBI" id="CHEBI:15377"/>
        <dbReference type="ChEBI" id="CHEBI:29999"/>
        <dbReference type="ChEBI" id="CHEBI:43474"/>
        <dbReference type="ChEBI" id="CHEBI:83421"/>
        <dbReference type="EC" id="3.1.3.16"/>
    </reaction>
</comment>
<accession>A0AAV7YTL4</accession>
<reference evidence="4" key="1">
    <citation type="submission" date="2022-08" db="EMBL/GenBank/DDBJ databases">
        <title>Novel sulfate-reducing endosymbionts in the free-living metamonad Anaeramoeba.</title>
        <authorList>
            <person name="Jerlstrom-Hultqvist J."/>
            <person name="Cepicka I."/>
            <person name="Gallot-Lavallee L."/>
            <person name="Salas-Leiva D."/>
            <person name="Curtis B.A."/>
            <person name="Zahonova K."/>
            <person name="Pipaliya S."/>
            <person name="Dacks J."/>
            <person name="Roger A.J."/>
        </authorList>
    </citation>
    <scope>NUCLEOTIDE SEQUENCE</scope>
    <source>
        <strain evidence="4">Schooner1</strain>
    </source>
</reference>
<feature type="domain" description="PPM-type phosphatase" evidence="2">
    <location>
        <begin position="27"/>
        <end position="257"/>
    </location>
</feature>
<keyword evidence="6" id="KW-1185">Reference proteome</keyword>
<dbReference type="GO" id="GO:0046872">
    <property type="term" value="F:metal ion binding"/>
    <property type="evidence" value="ECO:0007669"/>
    <property type="project" value="UniProtKB-UniRule"/>
</dbReference>
<comment type="caution">
    <text evidence="3">The sequence shown here is derived from an EMBL/GenBank/DDBJ whole genome shotgun (WGS) entry which is preliminary data.</text>
</comment>
<dbReference type="InterPro" id="IPR001932">
    <property type="entry name" value="PPM-type_phosphatase-like_dom"/>
</dbReference>
<keyword evidence="1" id="KW-0464">Manganese</keyword>
<dbReference type="GO" id="GO:0004722">
    <property type="term" value="F:protein serine/threonine phosphatase activity"/>
    <property type="evidence" value="ECO:0007669"/>
    <property type="project" value="UniProtKB-EC"/>
</dbReference>
<evidence type="ECO:0000256" key="1">
    <source>
        <dbReference type="RuleBase" id="RU366020"/>
    </source>
</evidence>